<protein>
    <recommendedName>
        <fullName evidence="3">50S ribosomal protein L29</fullName>
    </recommendedName>
</protein>
<reference evidence="1 2" key="1">
    <citation type="submission" date="2018-07" db="EMBL/GenBank/DDBJ databases">
        <title>Genomic Encyclopedia of Type Strains, Phase IV (KMG-IV): sequencing the most valuable type-strain genomes for metagenomic binning, comparative biology and taxonomic classification.</title>
        <authorList>
            <person name="Goeker M."/>
        </authorList>
    </citation>
    <scope>NUCLEOTIDE SEQUENCE [LARGE SCALE GENOMIC DNA]</scope>
    <source>
        <strain evidence="1 2">DSM 27016</strain>
    </source>
</reference>
<dbReference type="EMBL" id="QPJT01000003">
    <property type="protein sequence ID" value="RCX19300.1"/>
    <property type="molecule type" value="Genomic_DNA"/>
</dbReference>
<keyword evidence="2" id="KW-1185">Reference proteome</keyword>
<evidence type="ECO:0000313" key="2">
    <source>
        <dbReference type="Proteomes" id="UP000253034"/>
    </source>
</evidence>
<comment type="caution">
    <text evidence="1">The sequence shown here is derived from an EMBL/GenBank/DDBJ whole genome shotgun (WGS) entry which is preliminary data.</text>
</comment>
<gene>
    <name evidence="1" type="ORF">DFR58_10344</name>
</gene>
<dbReference type="OrthoDB" id="2313808at2"/>
<evidence type="ECO:0008006" key="3">
    <source>
        <dbReference type="Google" id="ProtNLM"/>
    </source>
</evidence>
<evidence type="ECO:0000313" key="1">
    <source>
        <dbReference type="EMBL" id="RCX19300.1"/>
    </source>
</evidence>
<dbReference type="Proteomes" id="UP000253034">
    <property type="component" value="Unassembled WGS sequence"/>
</dbReference>
<dbReference type="AlphaFoldDB" id="A0A369BCM9"/>
<organism evidence="1 2">
    <name type="scientific">Anaerobacterium chartisolvens</name>
    <dbReference type="NCBI Taxonomy" id="1297424"/>
    <lineage>
        <taxon>Bacteria</taxon>
        <taxon>Bacillati</taxon>
        <taxon>Bacillota</taxon>
        <taxon>Clostridia</taxon>
        <taxon>Eubacteriales</taxon>
        <taxon>Oscillospiraceae</taxon>
        <taxon>Anaerobacterium</taxon>
    </lineage>
</organism>
<sequence length="63" mass="7223">MSEMKYTPEELTEAHRALLSTLKKCEKIDVDKLPQAQQTLLKRRIAALKIALNLISEKLEETV</sequence>
<proteinExistence type="predicted"/>
<accession>A0A369BCM9</accession>
<name>A0A369BCM9_9FIRM</name>
<dbReference type="RefSeq" id="WP_114296375.1">
    <property type="nucleotide sequence ID" value="NZ_QPJT01000003.1"/>
</dbReference>